<gene>
    <name evidence="2" type="ORF">I540_0622</name>
</gene>
<evidence type="ECO:0000313" key="2">
    <source>
        <dbReference type="EMBL" id="EUA74273.1"/>
    </source>
</evidence>
<reference evidence="2 3" key="1">
    <citation type="submission" date="2013-12" db="EMBL/GenBank/DDBJ databases">
        <authorList>
            <person name="Zelazny A."/>
            <person name="Olivier K."/>
            <person name="Holland S."/>
            <person name="Lenaerts A."/>
            <person name="Ordway D."/>
            <person name="DeGroote M.A."/>
            <person name="Parker T."/>
            <person name="Sizemore C."/>
            <person name="Tallon L.J."/>
            <person name="Sadzewicz L.K."/>
            <person name="Sengamalay N."/>
            <person name="Fraser C.M."/>
            <person name="Hine E."/>
            <person name="Shefchek K.A."/>
            <person name="Das S.P."/>
            <person name="Tettelin H."/>
        </authorList>
    </citation>
    <scope>NUCLEOTIDE SEQUENCE [LARGE SCALE GENOMIC DNA]</scope>
    <source>
        <strain evidence="2 3">1513</strain>
    </source>
</reference>
<dbReference type="Proteomes" id="UP000023351">
    <property type="component" value="Unassembled WGS sequence"/>
</dbReference>
<accession>X8E310</accession>
<feature type="region of interest" description="Disordered" evidence="1">
    <location>
        <begin position="22"/>
        <end position="42"/>
    </location>
</feature>
<evidence type="ECO:0000313" key="3">
    <source>
        <dbReference type="Proteomes" id="UP000023351"/>
    </source>
</evidence>
<sequence length="42" mass="4780">MLQQLVVNRQLDEYLDQELFPAPKPSPSVDLTPSNFAAHLRT</sequence>
<proteinExistence type="predicted"/>
<evidence type="ECO:0000256" key="1">
    <source>
        <dbReference type="SAM" id="MobiDB-lite"/>
    </source>
</evidence>
<protein>
    <submittedName>
        <fullName evidence="2">Uncharacterized protein</fullName>
    </submittedName>
</protein>
<organism evidence="2 3">
    <name type="scientific">Mycobacteroides abscessus subsp. bolletii 1513</name>
    <dbReference type="NCBI Taxonomy" id="1299321"/>
    <lineage>
        <taxon>Bacteria</taxon>
        <taxon>Bacillati</taxon>
        <taxon>Actinomycetota</taxon>
        <taxon>Actinomycetes</taxon>
        <taxon>Mycobacteriales</taxon>
        <taxon>Mycobacteriaceae</taxon>
        <taxon>Mycobacteroides</taxon>
        <taxon>Mycobacteroides abscessus</taxon>
    </lineage>
</organism>
<comment type="caution">
    <text evidence="2">The sequence shown here is derived from an EMBL/GenBank/DDBJ whole genome shotgun (WGS) entry which is preliminary data.</text>
</comment>
<dbReference type="AlphaFoldDB" id="X8E310"/>
<name>X8E310_9MYCO</name>
<dbReference type="EMBL" id="JAOJ01000001">
    <property type="protein sequence ID" value="EUA74273.1"/>
    <property type="molecule type" value="Genomic_DNA"/>
</dbReference>